<gene>
    <name evidence="1" type="ORF">JI741_05885</name>
</gene>
<evidence type="ECO:0000313" key="1">
    <source>
        <dbReference type="EMBL" id="MBL0740738.1"/>
    </source>
</evidence>
<reference evidence="1 2" key="1">
    <citation type="submission" date="2021-01" db="EMBL/GenBank/DDBJ databases">
        <title>Chryseolinea sp. Jin1 Genome sequencing and assembly.</title>
        <authorList>
            <person name="Kim I."/>
        </authorList>
    </citation>
    <scope>NUCLEOTIDE SEQUENCE [LARGE SCALE GENOMIC DNA]</scope>
    <source>
        <strain evidence="1 2">Jin1</strain>
    </source>
</reference>
<dbReference type="EMBL" id="JAERRB010000001">
    <property type="protein sequence ID" value="MBL0740738.1"/>
    <property type="molecule type" value="Genomic_DNA"/>
</dbReference>
<keyword evidence="2" id="KW-1185">Reference proteome</keyword>
<comment type="caution">
    <text evidence="1">The sequence shown here is derived from an EMBL/GenBank/DDBJ whole genome shotgun (WGS) entry which is preliminary data.</text>
</comment>
<dbReference type="RefSeq" id="WP_202008060.1">
    <property type="nucleotide sequence ID" value="NZ_JAERRB010000001.1"/>
</dbReference>
<accession>A0ABS1KN19</accession>
<dbReference type="Proteomes" id="UP000613030">
    <property type="component" value="Unassembled WGS sequence"/>
</dbReference>
<protein>
    <submittedName>
        <fullName evidence="1">Uncharacterized protein</fullName>
    </submittedName>
</protein>
<organism evidence="1 2">
    <name type="scientific">Chryseolinea lacunae</name>
    <dbReference type="NCBI Taxonomy" id="2801331"/>
    <lineage>
        <taxon>Bacteria</taxon>
        <taxon>Pseudomonadati</taxon>
        <taxon>Bacteroidota</taxon>
        <taxon>Cytophagia</taxon>
        <taxon>Cytophagales</taxon>
        <taxon>Fulvivirgaceae</taxon>
        <taxon>Chryseolinea</taxon>
    </lineage>
</organism>
<sequence>MTEIKSTGQLPAFLTDEVLDKLVRLLDTASADEIRETILELYHIYIMREHNALSINFSEMAHHVHLLTDFLKTIDRAMQAKLPPAGCGSKISG</sequence>
<name>A0ABS1KN19_9BACT</name>
<evidence type="ECO:0000313" key="2">
    <source>
        <dbReference type="Proteomes" id="UP000613030"/>
    </source>
</evidence>
<proteinExistence type="predicted"/>